<protein>
    <submittedName>
        <fullName evidence="2">Uncharacterized protein</fullName>
    </submittedName>
</protein>
<dbReference type="Proteomes" id="UP001054837">
    <property type="component" value="Unassembled WGS sequence"/>
</dbReference>
<accession>A0AAV4QD50</accession>
<name>A0AAV4QD50_9ARAC</name>
<keyword evidence="1" id="KW-1133">Transmembrane helix</keyword>
<reference evidence="2 3" key="1">
    <citation type="submission" date="2021-06" db="EMBL/GenBank/DDBJ databases">
        <title>Caerostris darwini draft genome.</title>
        <authorList>
            <person name="Kono N."/>
            <person name="Arakawa K."/>
        </authorList>
    </citation>
    <scope>NUCLEOTIDE SEQUENCE [LARGE SCALE GENOMIC DNA]</scope>
</reference>
<keyword evidence="1" id="KW-0812">Transmembrane</keyword>
<evidence type="ECO:0000256" key="1">
    <source>
        <dbReference type="SAM" id="Phobius"/>
    </source>
</evidence>
<proteinExistence type="predicted"/>
<keyword evidence="1" id="KW-0472">Membrane</keyword>
<sequence>MQSLKQTSRNSKLLTQCICREDVRILNERSPEKSREKLNRAAAKKTNQKKTMPPLCFSATQFQHSPTLFGSISENSSICRQRPLDGVTIGSRNLTVGFSPPKTFLLFFSFFFPSVQIFLFSFGGYYDNYN</sequence>
<comment type="caution">
    <text evidence="2">The sequence shown here is derived from an EMBL/GenBank/DDBJ whole genome shotgun (WGS) entry which is preliminary data.</text>
</comment>
<keyword evidence="3" id="KW-1185">Reference proteome</keyword>
<feature type="transmembrane region" description="Helical" evidence="1">
    <location>
        <begin position="104"/>
        <end position="126"/>
    </location>
</feature>
<evidence type="ECO:0000313" key="2">
    <source>
        <dbReference type="EMBL" id="GIY07365.1"/>
    </source>
</evidence>
<dbReference type="AlphaFoldDB" id="A0AAV4QD50"/>
<evidence type="ECO:0000313" key="3">
    <source>
        <dbReference type="Proteomes" id="UP001054837"/>
    </source>
</evidence>
<organism evidence="2 3">
    <name type="scientific">Caerostris darwini</name>
    <dbReference type="NCBI Taxonomy" id="1538125"/>
    <lineage>
        <taxon>Eukaryota</taxon>
        <taxon>Metazoa</taxon>
        <taxon>Ecdysozoa</taxon>
        <taxon>Arthropoda</taxon>
        <taxon>Chelicerata</taxon>
        <taxon>Arachnida</taxon>
        <taxon>Araneae</taxon>
        <taxon>Araneomorphae</taxon>
        <taxon>Entelegynae</taxon>
        <taxon>Araneoidea</taxon>
        <taxon>Araneidae</taxon>
        <taxon>Caerostris</taxon>
    </lineage>
</organism>
<gene>
    <name evidence="2" type="ORF">CDAR_434771</name>
</gene>
<dbReference type="EMBL" id="BPLQ01004336">
    <property type="protein sequence ID" value="GIY07365.1"/>
    <property type="molecule type" value="Genomic_DNA"/>
</dbReference>